<accession>A0AAU9KLQ7</accession>
<dbReference type="GO" id="GO:0016020">
    <property type="term" value="C:membrane"/>
    <property type="evidence" value="ECO:0007669"/>
    <property type="project" value="UniProtKB-SubCell"/>
</dbReference>
<dbReference type="InterPro" id="IPR013083">
    <property type="entry name" value="Znf_RING/FYVE/PHD"/>
</dbReference>
<keyword evidence="3 11" id="KW-0812">Transmembrane</keyword>
<evidence type="ECO:0000256" key="9">
    <source>
        <dbReference type="ARBA" id="ARBA00023136"/>
    </source>
</evidence>
<dbReference type="PANTHER" id="PTHR15067">
    <property type="entry name" value="E3 UBIQUITIN-PROTEIN LIGASE RNF8"/>
    <property type="match status" value="1"/>
</dbReference>
<gene>
    <name evidence="15" type="ORF">PBS001_LOCUS4246</name>
    <name evidence="14" type="ORF">PBS003_LOCUS749</name>
</gene>
<evidence type="ECO:0000256" key="10">
    <source>
        <dbReference type="PROSITE-ProRule" id="PRU00175"/>
    </source>
</evidence>
<dbReference type="PANTHER" id="PTHR15067:SF4">
    <property type="entry name" value="E3 UBIQUITIN-PROTEIN LIGASE RNF8"/>
    <property type="match status" value="1"/>
</dbReference>
<evidence type="ECO:0000313" key="14">
    <source>
        <dbReference type="EMBL" id="CAH0473875.1"/>
    </source>
</evidence>
<dbReference type="GO" id="GO:0043130">
    <property type="term" value="F:ubiquitin binding"/>
    <property type="evidence" value="ECO:0007669"/>
    <property type="project" value="InterPro"/>
</dbReference>
<keyword evidence="6" id="KW-0833">Ubl conjugation pathway</keyword>
<evidence type="ECO:0000313" key="16">
    <source>
        <dbReference type="Proteomes" id="UP001158986"/>
    </source>
</evidence>
<evidence type="ECO:0008006" key="18">
    <source>
        <dbReference type="Google" id="ProtNLM"/>
    </source>
</evidence>
<evidence type="ECO:0000256" key="4">
    <source>
        <dbReference type="ARBA" id="ARBA00022723"/>
    </source>
</evidence>
<dbReference type="InterPro" id="IPR018957">
    <property type="entry name" value="Znf_C3HC4_RING-type"/>
</dbReference>
<feature type="domain" description="CUE" evidence="13">
    <location>
        <begin position="511"/>
        <end position="553"/>
    </location>
</feature>
<protein>
    <recommendedName>
        <fullName evidence="18">RING-type domain-containing protein</fullName>
    </recommendedName>
</protein>
<dbReference type="SMART" id="SM00546">
    <property type="entry name" value="CUE"/>
    <property type="match status" value="1"/>
</dbReference>
<comment type="subcellular location">
    <subcellularLocation>
        <location evidence="1">Membrane</location>
        <topology evidence="1">Multi-pass membrane protein</topology>
    </subcellularLocation>
</comment>
<dbReference type="AlphaFoldDB" id="A0AAU9KLQ7"/>
<sequence>MEHSNNACMTELSALVTSRRYLLLTMAATGIAATSAVQRLYDMSPSDPLVSTLTLFAAELMSTRISAVIVLHFFLVVMYHVFLLLAHTALGALRPVELQQTKETLIPFVLLRCQLLVSISGPTKISGQIVELALLVVWLATLVVLRALLALTHARFQQLLTRPMTKLEDLQRVGAVLGIIVVLVFGLATVSSWLGLFSERIMHVPWFETLLMLLKTLELGVQVGFHGLDVSAASITEDKELGAGCWENSEFHLLLLQTVLCGCYLVQLVLYYLYVVSLDQFRVSVFDLILILNVKNATVRLLEKVKYVKLYHQVVMDLDHLFPDASSDELKSVADDVCAICLKSMPTQAKKLHCGHLFHRLCLRQCLQKTSMSDSLSGLDPLVRIANGMRREGLPLRITGSVSKCFTSMRCPICRKQVCGGKDDEMTLVQPERLRQPEIEAVWFREAGQSQHLATANNVQGGAQEQTTIGVNEAVPEEVLRFSTAFLSRWVPFPNFSLEIVRHPAQRNFVVTQEMLQQIWEIFPQYTLEEIRADLIQSQSVERTMERILIGRLDEQRNIDGANVDANGTLDDAVIDLSQNSW</sequence>
<keyword evidence="5 10" id="KW-0863">Zinc-finger</keyword>
<dbReference type="SUPFAM" id="SSF57850">
    <property type="entry name" value="RING/U-box"/>
    <property type="match status" value="1"/>
</dbReference>
<keyword evidence="16" id="KW-1185">Reference proteome</keyword>
<keyword evidence="2" id="KW-0808">Transferase</keyword>
<dbReference type="Gene3D" id="1.10.8.10">
    <property type="entry name" value="DNA helicase RuvA subunit, C-terminal domain"/>
    <property type="match status" value="1"/>
</dbReference>
<dbReference type="Proteomes" id="UP001160483">
    <property type="component" value="Unassembled WGS sequence"/>
</dbReference>
<evidence type="ECO:0000313" key="15">
    <source>
        <dbReference type="EMBL" id="CAH0517652.1"/>
    </source>
</evidence>
<dbReference type="GO" id="GO:0006511">
    <property type="term" value="P:ubiquitin-dependent protein catabolic process"/>
    <property type="evidence" value="ECO:0007669"/>
    <property type="project" value="TreeGrafter"/>
</dbReference>
<evidence type="ECO:0000256" key="3">
    <source>
        <dbReference type="ARBA" id="ARBA00022692"/>
    </source>
</evidence>
<reference evidence="14 16" key="1">
    <citation type="submission" date="2021-11" db="EMBL/GenBank/DDBJ databases">
        <authorList>
            <person name="Islam A."/>
            <person name="Islam S."/>
            <person name="Flora M.S."/>
            <person name="Rahman M."/>
            <person name="Ziaur R.M."/>
            <person name="Epstein J.H."/>
            <person name="Hassan M."/>
            <person name="Klassen M."/>
            <person name="Woodard K."/>
            <person name="Webb A."/>
            <person name="Webby R.J."/>
            <person name="El Zowalaty M.E."/>
        </authorList>
    </citation>
    <scope>NUCLEOTIDE SEQUENCE</scope>
    <source>
        <strain evidence="15">Pbs1</strain>
        <strain evidence="14">Pbs3</strain>
    </source>
</reference>
<feature type="transmembrane region" description="Helical" evidence="11">
    <location>
        <begin position="129"/>
        <end position="152"/>
    </location>
</feature>
<feature type="transmembrane region" description="Helical" evidence="11">
    <location>
        <begin position="251"/>
        <end position="274"/>
    </location>
</feature>
<dbReference type="InterPro" id="IPR003892">
    <property type="entry name" value="CUE"/>
</dbReference>
<keyword evidence="8 11" id="KW-1133">Transmembrane helix</keyword>
<dbReference type="PROSITE" id="PS50089">
    <property type="entry name" value="ZF_RING_2"/>
    <property type="match status" value="1"/>
</dbReference>
<dbReference type="EMBL" id="CAKLCB010000247">
    <property type="protein sequence ID" value="CAH0517652.1"/>
    <property type="molecule type" value="Genomic_DNA"/>
</dbReference>
<dbReference type="GO" id="GO:0061630">
    <property type="term" value="F:ubiquitin protein ligase activity"/>
    <property type="evidence" value="ECO:0007669"/>
    <property type="project" value="TreeGrafter"/>
</dbReference>
<dbReference type="Pfam" id="PF02845">
    <property type="entry name" value="CUE"/>
    <property type="match status" value="1"/>
</dbReference>
<dbReference type="GO" id="GO:0005829">
    <property type="term" value="C:cytosol"/>
    <property type="evidence" value="ECO:0007669"/>
    <property type="project" value="TreeGrafter"/>
</dbReference>
<dbReference type="Gene3D" id="3.30.40.10">
    <property type="entry name" value="Zinc/RING finger domain, C3HC4 (zinc finger)"/>
    <property type="match status" value="1"/>
</dbReference>
<evidence type="ECO:0000259" key="13">
    <source>
        <dbReference type="PROSITE" id="PS51140"/>
    </source>
</evidence>
<evidence type="ECO:0000256" key="1">
    <source>
        <dbReference type="ARBA" id="ARBA00004141"/>
    </source>
</evidence>
<dbReference type="GO" id="GO:0016567">
    <property type="term" value="P:protein ubiquitination"/>
    <property type="evidence" value="ECO:0007669"/>
    <property type="project" value="TreeGrafter"/>
</dbReference>
<evidence type="ECO:0000313" key="17">
    <source>
        <dbReference type="Proteomes" id="UP001160483"/>
    </source>
</evidence>
<dbReference type="Proteomes" id="UP001158986">
    <property type="component" value="Unassembled WGS sequence"/>
</dbReference>
<keyword evidence="7" id="KW-0862">Zinc</keyword>
<feature type="transmembrane region" description="Helical" evidence="11">
    <location>
        <begin position="21"/>
        <end position="41"/>
    </location>
</feature>
<proteinExistence type="predicted"/>
<dbReference type="GO" id="GO:0000151">
    <property type="term" value="C:ubiquitin ligase complex"/>
    <property type="evidence" value="ECO:0007669"/>
    <property type="project" value="TreeGrafter"/>
</dbReference>
<evidence type="ECO:0000256" key="7">
    <source>
        <dbReference type="ARBA" id="ARBA00022833"/>
    </source>
</evidence>
<name>A0AAU9KLQ7_9STRA</name>
<feature type="domain" description="RING-type" evidence="12">
    <location>
        <begin position="338"/>
        <end position="415"/>
    </location>
</feature>
<evidence type="ECO:0000259" key="12">
    <source>
        <dbReference type="PROSITE" id="PS50089"/>
    </source>
</evidence>
<feature type="transmembrane region" description="Helical" evidence="11">
    <location>
        <begin position="61"/>
        <end position="85"/>
    </location>
</feature>
<dbReference type="InterPro" id="IPR001841">
    <property type="entry name" value="Znf_RING"/>
</dbReference>
<evidence type="ECO:0000256" key="5">
    <source>
        <dbReference type="ARBA" id="ARBA00022771"/>
    </source>
</evidence>
<keyword evidence="4" id="KW-0479">Metal-binding</keyword>
<evidence type="ECO:0000256" key="11">
    <source>
        <dbReference type="SAM" id="Phobius"/>
    </source>
</evidence>
<feature type="transmembrane region" description="Helical" evidence="11">
    <location>
        <begin position="173"/>
        <end position="196"/>
    </location>
</feature>
<evidence type="ECO:0000256" key="6">
    <source>
        <dbReference type="ARBA" id="ARBA00022786"/>
    </source>
</evidence>
<dbReference type="EMBL" id="CAKKTJ010000088">
    <property type="protein sequence ID" value="CAH0473875.1"/>
    <property type="molecule type" value="Genomic_DNA"/>
</dbReference>
<dbReference type="PROSITE" id="PS51140">
    <property type="entry name" value="CUE"/>
    <property type="match status" value="1"/>
</dbReference>
<evidence type="ECO:0000256" key="2">
    <source>
        <dbReference type="ARBA" id="ARBA00022679"/>
    </source>
</evidence>
<dbReference type="Pfam" id="PF00097">
    <property type="entry name" value="zf-C3HC4"/>
    <property type="match status" value="1"/>
</dbReference>
<dbReference type="GO" id="GO:0008270">
    <property type="term" value="F:zinc ion binding"/>
    <property type="evidence" value="ECO:0007669"/>
    <property type="project" value="UniProtKB-KW"/>
</dbReference>
<keyword evidence="9 11" id="KW-0472">Membrane</keyword>
<organism evidence="14 17">
    <name type="scientific">Peronospora belbahrii</name>
    <dbReference type="NCBI Taxonomy" id="622444"/>
    <lineage>
        <taxon>Eukaryota</taxon>
        <taxon>Sar</taxon>
        <taxon>Stramenopiles</taxon>
        <taxon>Oomycota</taxon>
        <taxon>Peronosporomycetes</taxon>
        <taxon>Peronosporales</taxon>
        <taxon>Peronosporaceae</taxon>
        <taxon>Peronospora</taxon>
    </lineage>
</organism>
<evidence type="ECO:0000256" key="8">
    <source>
        <dbReference type="ARBA" id="ARBA00022989"/>
    </source>
</evidence>
<dbReference type="SMART" id="SM00184">
    <property type="entry name" value="RING"/>
    <property type="match status" value="1"/>
</dbReference>
<comment type="caution">
    <text evidence="14">The sequence shown here is derived from an EMBL/GenBank/DDBJ whole genome shotgun (WGS) entry which is preliminary data.</text>
</comment>